<evidence type="ECO:0000259" key="7">
    <source>
        <dbReference type="PROSITE" id="PS51144"/>
    </source>
</evidence>
<dbReference type="InterPro" id="IPR018338">
    <property type="entry name" value="Carbonic_anhydrase_a-class_CS"/>
</dbReference>
<organism evidence="8 9">
    <name type="scientific">Taxus chinensis</name>
    <name type="common">Chinese yew</name>
    <name type="synonym">Taxus wallichiana var. chinensis</name>
    <dbReference type="NCBI Taxonomy" id="29808"/>
    <lineage>
        <taxon>Eukaryota</taxon>
        <taxon>Viridiplantae</taxon>
        <taxon>Streptophyta</taxon>
        <taxon>Embryophyta</taxon>
        <taxon>Tracheophyta</taxon>
        <taxon>Spermatophyta</taxon>
        <taxon>Pinopsida</taxon>
        <taxon>Pinidae</taxon>
        <taxon>Conifers II</taxon>
        <taxon>Cupressales</taxon>
        <taxon>Taxaceae</taxon>
        <taxon>Taxus</taxon>
    </lineage>
</organism>
<dbReference type="GO" id="GO:0008270">
    <property type="term" value="F:zinc ion binding"/>
    <property type="evidence" value="ECO:0007669"/>
    <property type="project" value="UniProtKB-UniRule"/>
</dbReference>
<evidence type="ECO:0000256" key="5">
    <source>
        <dbReference type="ARBA" id="ARBA00023239"/>
    </source>
</evidence>
<evidence type="ECO:0000256" key="3">
    <source>
        <dbReference type="ARBA" id="ARBA00022723"/>
    </source>
</evidence>
<dbReference type="GO" id="GO:0006730">
    <property type="term" value="P:one-carbon metabolic process"/>
    <property type="evidence" value="ECO:0007669"/>
    <property type="project" value="TreeGrafter"/>
</dbReference>
<sequence length="125" mass="14443">LKQCHWHHPSEHTINGQQYPLELHLVHQTDDNEIAVIGIIYKNGTQDHFLTMLQDAIDKIANQTQVDLSSMNATQIGIGRNESYYRYNGSLTTPDYTEGVTWTVMRNMRTVTQEQVDSLRKALNW</sequence>
<comment type="cofactor">
    <cofactor evidence="1 6">
        <name>Zn(2+)</name>
        <dbReference type="ChEBI" id="CHEBI:29105"/>
    </cofactor>
</comment>
<evidence type="ECO:0000313" key="8">
    <source>
        <dbReference type="EMBL" id="KAH9319802.1"/>
    </source>
</evidence>
<protein>
    <recommendedName>
        <fullName evidence="2 6">Carbonic anhydrase</fullName>
        <ecNumber evidence="2 6">4.2.1.1</ecNumber>
    </recommendedName>
</protein>
<comment type="function">
    <text evidence="6">Reversible hydration of carbon dioxide.</text>
</comment>
<dbReference type="Gene3D" id="3.10.200.10">
    <property type="entry name" value="Alpha carbonic anhydrase"/>
    <property type="match status" value="1"/>
</dbReference>
<proteinExistence type="inferred from homology"/>
<feature type="non-terminal residue" evidence="8">
    <location>
        <position position="125"/>
    </location>
</feature>
<evidence type="ECO:0000256" key="2">
    <source>
        <dbReference type="ARBA" id="ARBA00012925"/>
    </source>
</evidence>
<dbReference type="Proteomes" id="UP000824469">
    <property type="component" value="Unassembled WGS sequence"/>
</dbReference>
<keyword evidence="4 6" id="KW-0862">Zinc</keyword>
<dbReference type="PROSITE" id="PS00162">
    <property type="entry name" value="ALPHA_CA_1"/>
    <property type="match status" value="1"/>
</dbReference>
<dbReference type="SMART" id="SM01057">
    <property type="entry name" value="Carb_anhydrase"/>
    <property type="match status" value="1"/>
</dbReference>
<feature type="non-terminal residue" evidence="8">
    <location>
        <position position="1"/>
    </location>
</feature>
<name>A0AA38GDW0_TAXCH</name>
<dbReference type="InterPro" id="IPR023561">
    <property type="entry name" value="Carbonic_anhydrase_a-class"/>
</dbReference>
<comment type="catalytic activity">
    <reaction evidence="6">
        <text>hydrogencarbonate + H(+) = CO2 + H2O</text>
        <dbReference type="Rhea" id="RHEA:10748"/>
        <dbReference type="ChEBI" id="CHEBI:15377"/>
        <dbReference type="ChEBI" id="CHEBI:15378"/>
        <dbReference type="ChEBI" id="CHEBI:16526"/>
        <dbReference type="ChEBI" id="CHEBI:17544"/>
        <dbReference type="EC" id="4.2.1.1"/>
    </reaction>
</comment>
<dbReference type="OMA" id="ANHINEW"/>
<evidence type="ECO:0000313" key="9">
    <source>
        <dbReference type="Proteomes" id="UP000824469"/>
    </source>
</evidence>
<evidence type="ECO:0000256" key="6">
    <source>
        <dbReference type="RuleBase" id="RU367011"/>
    </source>
</evidence>
<keyword evidence="3 6" id="KW-0479">Metal-binding</keyword>
<dbReference type="EC" id="4.2.1.1" evidence="2 6"/>
<dbReference type="GO" id="GO:0004089">
    <property type="term" value="F:carbonate dehydratase activity"/>
    <property type="evidence" value="ECO:0007669"/>
    <property type="project" value="UniProtKB-UniRule"/>
</dbReference>
<dbReference type="PANTHER" id="PTHR18952:SF208">
    <property type="entry name" value="CARBONIC ANHYDRASE XA-RELATED"/>
    <property type="match status" value="1"/>
</dbReference>
<dbReference type="AlphaFoldDB" id="A0AA38GDW0"/>
<evidence type="ECO:0000256" key="1">
    <source>
        <dbReference type="ARBA" id="ARBA00001947"/>
    </source>
</evidence>
<gene>
    <name evidence="8" type="ORF">KI387_021571</name>
</gene>
<dbReference type="EMBL" id="JAHRHJ020000004">
    <property type="protein sequence ID" value="KAH9319802.1"/>
    <property type="molecule type" value="Genomic_DNA"/>
</dbReference>
<reference evidence="8 9" key="1">
    <citation type="journal article" date="2021" name="Nat. Plants">
        <title>The Taxus genome provides insights into paclitaxel biosynthesis.</title>
        <authorList>
            <person name="Xiong X."/>
            <person name="Gou J."/>
            <person name="Liao Q."/>
            <person name="Li Y."/>
            <person name="Zhou Q."/>
            <person name="Bi G."/>
            <person name="Li C."/>
            <person name="Du R."/>
            <person name="Wang X."/>
            <person name="Sun T."/>
            <person name="Guo L."/>
            <person name="Liang H."/>
            <person name="Lu P."/>
            <person name="Wu Y."/>
            <person name="Zhang Z."/>
            <person name="Ro D.K."/>
            <person name="Shang Y."/>
            <person name="Huang S."/>
            <person name="Yan J."/>
        </authorList>
    </citation>
    <scope>NUCLEOTIDE SEQUENCE [LARGE SCALE GENOMIC DNA]</scope>
    <source>
        <strain evidence="8">Ta-2019</strain>
    </source>
</reference>
<comment type="similarity">
    <text evidence="6">Belongs to the alpha-carbonic anhydrase family.</text>
</comment>
<dbReference type="CDD" id="cd03124">
    <property type="entry name" value="alpha_CA_prokaryotic_like"/>
    <property type="match status" value="1"/>
</dbReference>
<keyword evidence="5 6" id="KW-0456">Lyase</keyword>
<dbReference type="PROSITE" id="PS51144">
    <property type="entry name" value="ALPHA_CA_2"/>
    <property type="match status" value="1"/>
</dbReference>
<evidence type="ECO:0000256" key="4">
    <source>
        <dbReference type="ARBA" id="ARBA00022833"/>
    </source>
</evidence>
<dbReference type="Pfam" id="PF00194">
    <property type="entry name" value="Carb_anhydrase"/>
    <property type="match status" value="1"/>
</dbReference>
<dbReference type="InterPro" id="IPR041891">
    <property type="entry name" value="Alpha_CA_prokaryot-like"/>
</dbReference>
<dbReference type="PANTHER" id="PTHR18952">
    <property type="entry name" value="CARBONIC ANHYDRASE"/>
    <property type="match status" value="1"/>
</dbReference>
<dbReference type="SUPFAM" id="SSF51069">
    <property type="entry name" value="Carbonic anhydrase"/>
    <property type="match status" value="1"/>
</dbReference>
<comment type="caution">
    <text evidence="8">The sequence shown here is derived from an EMBL/GenBank/DDBJ whole genome shotgun (WGS) entry which is preliminary data.</text>
</comment>
<keyword evidence="9" id="KW-1185">Reference proteome</keyword>
<dbReference type="InterPro" id="IPR001148">
    <property type="entry name" value="CA_dom"/>
</dbReference>
<accession>A0AA38GDW0</accession>
<feature type="domain" description="Alpha-carbonic anhydrase" evidence="7">
    <location>
        <begin position="1"/>
        <end position="125"/>
    </location>
</feature>
<dbReference type="InterPro" id="IPR036398">
    <property type="entry name" value="CA_dom_sf"/>
</dbReference>